<dbReference type="EMBL" id="BTFZ01000011">
    <property type="protein sequence ID" value="GMM36368.1"/>
    <property type="molecule type" value="Genomic_DNA"/>
</dbReference>
<sequence>MDFQSQSISELMKRSLQYDYSNLTPYSTWLDIADSFLEQAIQGLETSNYEKAYIDLARFIDLILNKLPLHPDFYPNERYEDFKHSEIPEALKTTRDILNKLMKTKENSRTFKVTSMGIPINDRADLMSFINNENSTACQHQDEDQNISQFYCSYPYETMSPNSLTVNSFGINIAKIDHEYNSVSNISKFQTPNSYSSCQAMNYIHSSRDFPNRASEEDNFASPLTPERTTFALVNNNDYSLHDYNASIEHNNNNNPDSSSRDHKTRERSTSSRRRSSRQSSMRYSYHFDDDMSNNYSDENELMGFNSGKVAQNNHNQNIEEAIEEMEGSISALETSSINNDSEHKRWFFFSFC</sequence>
<proteinExistence type="predicted"/>
<organism evidence="3 4">
    <name type="scientific">Saccharomycopsis crataegensis</name>
    <dbReference type="NCBI Taxonomy" id="43959"/>
    <lineage>
        <taxon>Eukaryota</taxon>
        <taxon>Fungi</taxon>
        <taxon>Dikarya</taxon>
        <taxon>Ascomycota</taxon>
        <taxon>Saccharomycotina</taxon>
        <taxon>Saccharomycetes</taxon>
        <taxon>Saccharomycopsidaceae</taxon>
        <taxon>Saccharomycopsis</taxon>
    </lineage>
</organism>
<feature type="region of interest" description="Disordered" evidence="1">
    <location>
        <begin position="245"/>
        <end position="290"/>
    </location>
</feature>
<accession>A0AAV5QNL6</accession>
<comment type="caution">
    <text evidence="3">The sequence shown here is derived from an EMBL/GenBank/DDBJ whole genome shotgun (WGS) entry which is preliminary data.</text>
</comment>
<dbReference type="InterPro" id="IPR015063">
    <property type="entry name" value="USP8_dimer"/>
</dbReference>
<name>A0AAV5QNL6_9ASCO</name>
<dbReference type="Proteomes" id="UP001360560">
    <property type="component" value="Unassembled WGS sequence"/>
</dbReference>
<dbReference type="RefSeq" id="XP_064853364.1">
    <property type="nucleotide sequence ID" value="XM_064997292.1"/>
</dbReference>
<evidence type="ECO:0000313" key="4">
    <source>
        <dbReference type="Proteomes" id="UP001360560"/>
    </source>
</evidence>
<evidence type="ECO:0000256" key="1">
    <source>
        <dbReference type="SAM" id="MobiDB-lite"/>
    </source>
</evidence>
<dbReference type="AlphaFoldDB" id="A0AAV5QNL6"/>
<dbReference type="Gene3D" id="1.20.58.80">
    <property type="entry name" value="Phosphotransferase system, lactose/cellobiose-type IIA subunit"/>
    <property type="match status" value="1"/>
</dbReference>
<feature type="compositionally biased region" description="Basic and acidic residues" evidence="1">
    <location>
        <begin position="259"/>
        <end position="270"/>
    </location>
</feature>
<dbReference type="Pfam" id="PF08969">
    <property type="entry name" value="USP8_dimer"/>
    <property type="match status" value="1"/>
</dbReference>
<keyword evidence="4" id="KW-1185">Reference proteome</keyword>
<feature type="domain" description="USP8 dimerisation" evidence="2">
    <location>
        <begin position="4"/>
        <end position="103"/>
    </location>
</feature>
<evidence type="ECO:0000313" key="3">
    <source>
        <dbReference type="EMBL" id="GMM36368.1"/>
    </source>
</evidence>
<gene>
    <name evidence="3" type="ORF">DASC09_036930</name>
</gene>
<evidence type="ECO:0000259" key="2">
    <source>
        <dbReference type="Pfam" id="PF08969"/>
    </source>
</evidence>
<dbReference type="GeneID" id="90074343"/>
<reference evidence="3 4" key="1">
    <citation type="journal article" date="2023" name="Elife">
        <title>Identification of key yeast species and microbe-microbe interactions impacting larval growth of Drosophila in the wild.</title>
        <authorList>
            <person name="Mure A."/>
            <person name="Sugiura Y."/>
            <person name="Maeda R."/>
            <person name="Honda K."/>
            <person name="Sakurai N."/>
            <person name="Takahashi Y."/>
            <person name="Watada M."/>
            <person name="Katoh T."/>
            <person name="Gotoh A."/>
            <person name="Gotoh Y."/>
            <person name="Taniguchi I."/>
            <person name="Nakamura K."/>
            <person name="Hayashi T."/>
            <person name="Katayama T."/>
            <person name="Uemura T."/>
            <person name="Hattori Y."/>
        </authorList>
    </citation>
    <scope>NUCLEOTIDE SEQUENCE [LARGE SCALE GENOMIC DNA]</scope>
    <source>
        <strain evidence="3 4">SC-9</strain>
    </source>
</reference>
<protein>
    <recommendedName>
        <fullName evidence="2">USP8 dimerisation domain-containing protein</fullName>
    </recommendedName>
</protein>